<reference evidence="2" key="2">
    <citation type="submission" date="2023-05" db="EMBL/GenBank/DDBJ databases">
        <authorList>
            <consortium name="Lawrence Berkeley National Laboratory"/>
            <person name="Steindorff A."/>
            <person name="Hensen N."/>
            <person name="Bonometti L."/>
            <person name="Westerberg I."/>
            <person name="Brannstrom I.O."/>
            <person name="Guillou S."/>
            <person name="Cros-Aarteil S."/>
            <person name="Calhoun S."/>
            <person name="Haridas S."/>
            <person name="Kuo A."/>
            <person name="Mondo S."/>
            <person name="Pangilinan J."/>
            <person name="Riley R."/>
            <person name="Labutti K."/>
            <person name="Andreopoulos B."/>
            <person name="Lipzen A."/>
            <person name="Chen C."/>
            <person name="Yanf M."/>
            <person name="Daum C."/>
            <person name="Ng V."/>
            <person name="Clum A."/>
            <person name="Ohm R."/>
            <person name="Martin F."/>
            <person name="Silar P."/>
            <person name="Natvig D."/>
            <person name="Lalanne C."/>
            <person name="Gautier V."/>
            <person name="Ament-Velasquez S.L."/>
            <person name="Kruys A."/>
            <person name="Hutchinson M.I."/>
            <person name="Powell A.J."/>
            <person name="Barry K."/>
            <person name="Miller A.N."/>
            <person name="Grigoriev I.V."/>
            <person name="Debuchy R."/>
            <person name="Gladieux P."/>
            <person name="Thoren M.H."/>
            <person name="Johannesson H."/>
        </authorList>
    </citation>
    <scope>NUCLEOTIDE SEQUENCE</scope>
    <source>
        <strain evidence="2">PSN309</strain>
    </source>
</reference>
<dbReference type="Pfam" id="PF14420">
    <property type="entry name" value="Clr5"/>
    <property type="match status" value="1"/>
</dbReference>
<keyword evidence="3" id="KW-1185">Reference proteome</keyword>
<dbReference type="PANTHER" id="PTHR38788">
    <property type="entry name" value="CLR5 DOMAIN-CONTAINING PROTEIN"/>
    <property type="match status" value="1"/>
</dbReference>
<sequence>MNPASLLAQSEDAKFLNVPYDKRWEPLKPVIVQLYLGCKGENGKSMTISQVIIWMRDNYSFYAAETQYRRWFKQWGVRKRTLTSEKNDIIRALGKRTHEQASTSSVTLKGDSYDKHVEKKQLTRYLGDQLRHQTIEPLSPGVLSSWTLPYAALPNAFGQKPDQPSPFPTTGATPSYLDIRTPEEISPGRQPAGLSPMMQLIREKAARDRTSLLLQGRSQELLRSCENDDRV</sequence>
<evidence type="ECO:0000313" key="3">
    <source>
        <dbReference type="Proteomes" id="UP001302126"/>
    </source>
</evidence>
<proteinExistence type="predicted"/>
<name>A0AAN6WLC1_9PEZI</name>
<protein>
    <recommendedName>
        <fullName evidence="1">Clr5 domain-containing protein</fullName>
    </recommendedName>
</protein>
<organism evidence="2 3">
    <name type="scientific">Podospora australis</name>
    <dbReference type="NCBI Taxonomy" id="1536484"/>
    <lineage>
        <taxon>Eukaryota</taxon>
        <taxon>Fungi</taxon>
        <taxon>Dikarya</taxon>
        <taxon>Ascomycota</taxon>
        <taxon>Pezizomycotina</taxon>
        <taxon>Sordariomycetes</taxon>
        <taxon>Sordariomycetidae</taxon>
        <taxon>Sordariales</taxon>
        <taxon>Podosporaceae</taxon>
        <taxon>Podospora</taxon>
    </lineage>
</organism>
<dbReference type="PANTHER" id="PTHR38788:SF3">
    <property type="entry name" value="CLR5 DOMAIN-CONTAINING PROTEIN"/>
    <property type="match status" value="1"/>
</dbReference>
<reference evidence="2" key="1">
    <citation type="journal article" date="2023" name="Mol. Phylogenet. Evol.">
        <title>Genome-scale phylogeny and comparative genomics of the fungal order Sordariales.</title>
        <authorList>
            <person name="Hensen N."/>
            <person name="Bonometti L."/>
            <person name="Westerberg I."/>
            <person name="Brannstrom I.O."/>
            <person name="Guillou S."/>
            <person name="Cros-Aarteil S."/>
            <person name="Calhoun S."/>
            <person name="Haridas S."/>
            <person name="Kuo A."/>
            <person name="Mondo S."/>
            <person name="Pangilinan J."/>
            <person name="Riley R."/>
            <person name="LaButti K."/>
            <person name="Andreopoulos B."/>
            <person name="Lipzen A."/>
            <person name="Chen C."/>
            <person name="Yan M."/>
            <person name="Daum C."/>
            <person name="Ng V."/>
            <person name="Clum A."/>
            <person name="Steindorff A."/>
            <person name="Ohm R.A."/>
            <person name="Martin F."/>
            <person name="Silar P."/>
            <person name="Natvig D.O."/>
            <person name="Lalanne C."/>
            <person name="Gautier V."/>
            <person name="Ament-Velasquez S.L."/>
            <person name="Kruys A."/>
            <person name="Hutchinson M.I."/>
            <person name="Powell A.J."/>
            <person name="Barry K."/>
            <person name="Miller A.N."/>
            <person name="Grigoriev I.V."/>
            <person name="Debuchy R."/>
            <person name="Gladieux P."/>
            <person name="Hiltunen Thoren M."/>
            <person name="Johannesson H."/>
        </authorList>
    </citation>
    <scope>NUCLEOTIDE SEQUENCE</scope>
    <source>
        <strain evidence="2">PSN309</strain>
    </source>
</reference>
<comment type="caution">
    <text evidence="2">The sequence shown here is derived from an EMBL/GenBank/DDBJ whole genome shotgun (WGS) entry which is preliminary data.</text>
</comment>
<dbReference type="EMBL" id="MU864553">
    <property type="protein sequence ID" value="KAK4183391.1"/>
    <property type="molecule type" value="Genomic_DNA"/>
</dbReference>
<dbReference type="Proteomes" id="UP001302126">
    <property type="component" value="Unassembled WGS sequence"/>
</dbReference>
<dbReference type="AlphaFoldDB" id="A0AAN6WLC1"/>
<dbReference type="InterPro" id="IPR025676">
    <property type="entry name" value="Clr5_dom"/>
</dbReference>
<gene>
    <name evidence="2" type="ORF">QBC35DRAFT_518250</name>
</gene>
<evidence type="ECO:0000259" key="1">
    <source>
        <dbReference type="Pfam" id="PF14420"/>
    </source>
</evidence>
<feature type="domain" description="Clr5" evidence="1">
    <location>
        <begin position="21"/>
        <end position="79"/>
    </location>
</feature>
<accession>A0AAN6WLC1</accession>
<evidence type="ECO:0000313" key="2">
    <source>
        <dbReference type="EMBL" id="KAK4183391.1"/>
    </source>
</evidence>